<reference evidence="1 2" key="2">
    <citation type="journal article" date="2017" name="Nature">
        <title>The Apostasia genome and the evolution of orchids.</title>
        <authorList>
            <person name="Zhang G.Q."/>
            <person name="Liu K.W."/>
            <person name="Li Z."/>
            <person name="Lohaus R."/>
            <person name="Hsiao Y.Y."/>
            <person name="Niu S.C."/>
            <person name="Wang J.Y."/>
            <person name="Lin Y.C."/>
            <person name="Xu Q."/>
            <person name="Chen L.J."/>
            <person name="Yoshida K."/>
            <person name="Fujiwara S."/>
            <person name="Wang Z.W."/>
            <person name="Zhang Y.Q."/>
            <person name="Mitsuda N."/>
            <person name="Wang M."/>
            <person name="Liu G.H."/>
            <person name="Pecoraro L."/>
            <person name="Huang H.X."/>
            <person name="Xiao X.J."/>
            <person name="Lin M."/>
            <person name="Wu X.Y."/>
            <person name="Wu W.L."/>
            <person name="Chen Y.Y."/>
            <person name="Chang S.B."/>
            <person name="Sakamoto S."/>
            <person name="Ohme-Takagi M."/>
            <person name="Yagi M."/>
            <person name="Zeng S.J."/>
            <person name="Shen C.Y."/>
            <person name="Yeh C.M."/>
            <person name="Luo Y.B."/>
            <person name="Tsai W.C."/>
            <person name="Van de Peer Y."/>
            <person name="Liu Z.J."/>
        </authorList>
    </citation>
    <scope>NUCLEOTIDE SEQUENCE [LARGE SCALE GENOMIC DNA]</scope>
    <source>
        <tissue evidence="1">The whole plant</tissue>
    </source>
</reference>
<dbReference type="AlphaFoldDB" id="A0A2I0VAV9"/>
<name>A0A2I0VAV9_9ASPA</name>
<keyword evidence="2" id="KW-1185">Reference proteome</keyword>
<reference evidence="1 2" key="1">
    <citation type="journal article" date="2016" name="Sci. Rep.">
        <title>The Dendrobium catenatum Lindl. genome sequence provides insights into polysaccharide synthase, floral development and adaptive evolution.</title>
        <authorList>
            <person name="Zhang G.Q."/>
            <person name="Xu Q."/>
            <person name="Bian C."/>
            <person name="Tsai W.C."/>
            <person name="Yeh C.M."/>
            <person name="Liu K.W."/>
            <person name="Yoshida K."/>
            <person name="Zhang L.S."/>
            <person name="Chang S.B."/>
            <person name="Chen F."/>
            <person name="Shi Y."/>
            <person name="Su Y.Y."/>
            <person name="Zhang Y.Q."/>
            <person name="Chen L.J."/>
            <person name="Yin Y."/>
            <person name="Lin M."/>
            <person name="Huang H."/>
            <person name="Deng H."/>
            <person name="Wang Z.W."/>
            <person name="Zhu S.L."/>
            <person name="Zhao X."/>
            <person name="Deng C."/>
            <person name="Niu S.C."/>
            <person name="Huang J."/>
            <person name="Wang M."/>
            <person name="Liu G.H."/>
            <person name="Yang H.J."/>
            <person name="Xiao X.J."/>
            <person name="Hsiao Y.Y."/>
            <person name="Wu W.L."/>
            <person name="Chen Y.Y."/>
            <person name="Mitsuda N."/>
            <person name="Ohme-Takagi M."/>
            <person name="Luo Y.B."/>
            <person name="Van de Peer Y."/>
            <person name="Liu Z.J."/>
        </authorList>
    </citation>
    <scope>NUCLEOTIDE SEQUENCE [LARGE SCALE GENOMIC DNA]</scope>
    <source>
        <tissue evidence="1">The whole plant</tissue>
    </source>
</reference>
<organism evidence="1 2">
    <name type="scientific">Dendrobium catenatum</name>
    <dbReference type="NCBI Taxonomy" id="906689"/>
    <lineage>
        <taxon>Eukaryota</taxon>
        <taxon>Viridiplantae</taxon>
        <taxon>Streptophyta</taxon>
        <taxon>Embryophyta</taxon>
        <taxon>Tracheophyta</taxon>
        <taxon>Spermatophyta</taxon>
        <taxon>Magnoliopsida</taxon>
        <taxon>Liliopsida</taxon>
        <taxon>Asparagales</taxon>
        <taxon>Orchidaceae</taxon>
        <taxon>Epidendroideae</taxon>
        <taxon>Malaxideae</taxon>
        <taxon>Dendrobiinae</taxon>
        <taxon>Dendrobium</taxon>
    </lineage>
</organism>
<dbReference type="Proteomes" id="UP000233837">
    <property type="component" value="Unassembled WGS sequence"/>
</dbReference>
<accession>A0A2I0VAV9</accession>
<proteinExistence type="predicted"/>
<gene>
    <name evidence="1" type="ORF">MA16_Dca025830</name>
</gene>
<protein>
    <submittedName>
        <fullName evidence="1">Uncharacterized protein</fullName>
    </submittedName>
</protein>
<evidence type="ECO:0000313" key="1">
    <source>
        <dbReference type="EMBL" id="PKU60540.1"/>
    </source>
</evidence>
<sequence>MGASISPSFEGETEHAMMMSIRPGTVLEGLRREQRIRCKIKVSEDMQSYKVILLQLSSSERTGGPERGGNTTRWS</sequence>
<evidence type="ECO:0000313" key="2">
    <source>
        <dbReference type="Proteomes" id="UP000233837"/>
    </source>
</evidence>
<dbReference type="EMBL" id="KZ503926">
    <property type="protein sequence ID" value="PKU60540.1"/>
    <property type="molecule type" value="Genomic_DNA"/>
</dbReference>